<dbReference type="EMBL" id="WIXE01019174">
    <property type="protein sequence ID" value="KAK5970270.1"/>
    <property type="molecule type" value="Genomic_DNA"/>
</dbReference>
<protein>
    <submittedName>
        <fullName evidence="1">Uncharacterized protein</fullName>
    </submittedName>
</protein>
<organism evidence="1 2">
    <name type="scientific">Trichostrongylus colubriformis</name>
    <name type="common">Black scour worm</name>
    <dbReference type="NCBI Taxonomy" id="6319"/>
    <lineage>
        <taxon>Eukaryota</taxon>
        <taxon>Metazoa</taxon>
        <taxon>Ecdysozoa</taxon>
        <taxon>Nematoda</taxon>
        <taxon>Chromadorea</taxon>
        <taxon>Rhabditida</taxon>
        <taxon>Rhabditina</taxon>
        <taxon>Rhabditomorpha</taxon>
        <taxon>Strongyloidea</taxon>
        <taxon>Trichostrongylidae</taxon>
        <taxon>Trichostrongylus</taxon>
    </lineage>
</organism>
<sequence>MCSARRCLIQCVVNTAASSPYCIQEAQQLIYNVPLLSGAYFILGSSKPGEGSVIVRNTTSVQFERKLFDGDNDWFLLQTNYDPDKDPLFIDDRRDPGNACMRKLGQNRTSAEGLYQVLKSKPLLNKTTVHTVIMSVTKNIYQTFIQTCPNPCWAF</sequence>
<gene>
    <name evidence="1" type="ORF">GCK32_011085</name>
</gene>
<keyword evidence="2" id="KW-1185">Reference proteome</keyword>
<proteinExistence type="predicted"/>
<name>A0AAN8FII8_TRICO</name>
<dbReference type="Proteomes" id="UP001331761">
    <property type="component" value="Unassembled WGS sequence"/>
</dbReference>
<dbReference type="AlphaFoldDB" id="A0AAN8FII8"/>
<evidence type="ECO:0000313" key="1">
    <source>
        <dbReference type="EMBL" id="KAK5970270.1"/>
    </source>
</evidence>
<accession>A0AAN8FII8</accession>
<evidence type="ECO:0000313" key="2">
    <source>
        <dbReference type="Proteomes" id="UP001331761"/>
    </source>
</evidence>
<dbReference type="GO" id="GO:0017040">
    <property type="term" value="F:N-acylsphingosine amidohydrolase activity"/>
    <property type="evidence" value="ECO:0007669"/>
    <property type="project" value="TreeGrafter"/>
</dbReference>
<dbReference type="PANTHER" id="PTHR28583">
    <property type="entry name" value="ACID AMIDASE"/>
    <property type="match status" value="1"/>
</dbReference>
<dbReference type="PANTHER" id="PTHR28583:SF3">
    <property type="entry name" value="ACID CERAMIDASE-RELATED"/>
    <property type="match status" value="1"/>
</dbReference>
<reference evidence="1 2" key="1">
    <citation type="submission" date="2019-10" db="EMBL/GenBank/DDBJ databases">
        <title>Assembly and Annotation for the nematode Trichostrongylus colubriformis.</title>
        <authorList>
            <person name="Martin J."/>
        </authorList>
    </citation>
    <scope>NUCLEOTIDE SEQUENCE [LARGE SCALE GENOMIC DNA]</scope>
    <source>
        <strain evidence="1">G859</strain>
        <tissue evidence="1">Whole worm</tissue>
    </source>
</reference>
<comment type="caution">
    <text evidence="1">The sequence shown here is derived from an EMBL/GenBank/DDBJ whole genome shotgun (WGS) entry which is preliminary data.</text>
</comment>